<keyword evidence="1" id="KW-0472">Membrane</keyword>
<organism evidence="2 3">
    <name type="scientific">Orlajensenia flava</name>
    <dbReference type="NCBI Taxonomy" id="2565934"/>
    <lineage>
        <taxon>Bacteria</taxon>
        <taxon>Bacillati</taxon>
        <taxon>Actinomycetota</taxon>
        <taxon>Actinomycetes</taxon>
        <taxon>Micrococcales</taxon>
        <taxon>Microbacteriaceae</taxon>
        <taxon>Orlajensenia</taxon>
    </lineage>
</organism>
<comment type="caution">
    <text evidence="2">The sequence shown here is derived from an EMBL/GenBank/DDBJ whole genome shotgun (WGS) entry which is preliminary data.</text>
</comment>
<sequence length="165" mass="17293">MRGTVGPNTSAESVTIVLAGRMGPGMIYRSAQALVGDGADPQRCVVQTRSFSCTIVLLPGQSATVEVRVLADPLNAPAIARQQVSVSSSDPNQDNAVTVSTDVTRTSDTESWAATLTTFNVTTFPGAFLPLLALLMFALAATVAEAERRRRTAPILLTDTDGNSP</sequence>
<protein>
    <recommendedName>
        <fullName evidence="4">DUF11 domain-containing protein</fullName>
    </recommendedName>
</protein>
<evidence type="ECO:0000256" key="1">
    <source>
        <dbReference type="SAM" id="Phobius"/>
    </source>
</evidence>
<dbReference type="Proteomes" id="UP000307380">
    <property type="component" value="Unassembled WGS sequence"/>
</dbReference>
<evidence type="ECO:0008006" key="4">
    <source>
        <dbReference type="Google" id="ProtNLM"/>
    </source>
</evidence>
<reference evidence="2 3" key="1">
    <citation type="submission" date="2019-04" db="EMBL/GenBank/DDBJ databases">
        <authorList>
            <person name="Jiang L."/>
        </authorList>
    </citation>
    <scope>NUCLEOTIDE SEQUENCE [LARGE SCALE GENOMIC DNA]</scope>
    <source>
        <strain evidence="2 3">YIM 131861</strain>
    </source>
</reference>
<accession>A0A4S4FUN5</accession>
<dbReference type="EMBL" id="SSSN01000006">
    <property type="protein sequence ID" value="THG34164.1"/>
    <property type="molecule type" value="Genomic_DNA"/>
</dbReference>
<dbReference type="OrthoDB" id="5012087at2"/>
<keyword evidence="1" id="KW-0812">Transmembrane</keyword>
<evidence type="ECO:0000313" key="3">
    <source>
        <dbReference type="Proteomes" id="UP000307380"/>
    </source>
</evidence>
<dbReference type="AlphaFoldDB" id="A0A4S4FUN5"/>
<evidence type="ECO:0000313" key="2">
    <source>
        <dbReference type="EMBL" id="THG34164.1"/>
    </source>
</evidence>
<keyword evidence="3" id="KW-1185">Reference proteome</keyword>
<name>A0A4S4FUN5_9MICO</name>
<feature type="transmembrane region" description="Helical" evidence="1">
    <location>
        <begin position="124"/>
        <end position="144"/>
    </location>
</feature>
<proteinExistence type="predicted"/>
<gene>
    <name evidence="2" type="ORF">E6C70_10130</name>
</gene>
<keyword evidence="1" id="KW-1133">Transmembrane helix</keyword>